<evidence type="ECO:0000313" key="3">
    <source>
        <dbReference type="Proteomes" id="UP000265520"/>
    </source>
</evidence>
<accession>A0A392N9L6</accession>
<sequence>VIFRNGSFNEGNHVVASHLLQHNKATVPLFTIDYHEDNERFVKRRQHLVGPNSSTLKALEILTGCYILVQVILIVASDSKVWTFTCTKI</sequence>
<dbReference type="Pfam" id="PF21800">
    <property type="entry name" value="KH_KRR1_2nd"/>
    <property type="match status" value="1"/>
</dbReference>
<dbReference type="InterPro" id="IPR048548">
    <property type="entry name" value="KRR1-like_KH2"/>
</dbReference>
<feature type="domain" description="KRR1 small subunit processome component second KH" evidence="1">
    <location>
        <begin position="35"/>
        <end position="71"/>
    </location>
</feature>
<evidence type="ECO:0000313" key="2">
    <source>
        <dbReference type="EMBL" id="MCH95929.1"/>
    </source>
</evidence>
<protein>
    <submittedName>
        <fullName evidence="2">KRR1 small subunit processome component</fullName>
    </submittedName>
</protein>
<dbReference type="Gene3D" id="3.30.1370.10">
    <property type="entry name" value="K Homology domain, type 1"/>
    <property type="match status" value="1"/>
</dbReference>
<dbReference type="GO" id="GO:0032040">
    <property type="term" value="C:small-subunit processome"/>
    <property type="evidence" value="ECO:0007669"/>
    <property type="project" value="TreeGrafter"/>
</dbReference>
<dbReference type="AlphaFoldDB" id="A0A392N9L6"/>
<reference evidence="2 3" key="1">
    <citation type="journal article" date="2018" name="Front. Plant Sci.">
        <title>Red Clover (Trifolium pratense) and Zigzag Clover (T. medium) - A Picture of Genomic Similarities and Differences.</title>
        <authorList>
            <person name="Dluhosova J."/>
            <person name="Istvanek J."/>
            <person name="Nedelnik J."/>
            <person name="Repkova J."/>
        </authorList>
    </citation>
    <scope>NUCLEOTIDE SEQUENCE [LARGE SCALE GENOMIC DNA]</scope>
    <source>
        <strain evidence="3">cv. 10/8</strain>
        <tissue evidence="2">Leaf</tissue>
    </source>
</reference>
<dbReference type="PANTHER" id="PTHR12581:SF0">
    <property type="entry name" value="KRR1 SMALL SUBUNIT PROCESSOME COMPONENT HOMOLOG"/>
    <property type="match status" value="1"/>
</dbReference>
<name>A0A392N9L6_9FABA</name>
<dbReference type="SUPFAM" id="SSF54791">
    <property type="entry name" value="Eukaryotic type KH-domain (KH-domain type I)"/>
    <property type="match status" value="1"/>
</dbReference>
<dbReference type="EMBL" id="LXQA010031101">
    <property type="protein sequence ID" value="MCH95929.1"/>
    <property type="molecule type" value="Genomic_DNA"/>
</dbReference>
<gene>
    <name evidence="2" type="ORF">A2U01_0016912</name>
</gene>
<dbReference type="InterPro" id="IPR024166">
    <property type="entry name" value="rRNA_assembly_KRR1"/>
</dbReference>
<comment type="caution">
    <text evidence="2">The sequence shown here is derived from an EMBL/GenBank/DDBJ whole genome shotgun (WGS) entry which is preliminary data.</text>
</comment>
<dbReference type="Proteomes" id="UP000265520">
    <property type="component" value="Unassembled WGS sequence"/>
</dbReference>
<proteinExistence type="predicted"/>
<organism evidence="2 3">
    <name type="scientific">Trifolium medium</name>
    <dbReference type="NCBI Taxonomy" id="97028"/>
    <lineage>
        <taxon>Eukaryota</taxon>
        <taxon>Viridiplantae</taxon>
        <taxon>Streptophyta</taxon>
        <taxon>Embryophyta</taxon>
        <taxon>Tracheophyta</taxon>
        <taxon>Spermatophyta</taxon>
        <taxon>Magnoliopsida</taxon>
        <taxon>eudicotyledons</taxon>
        <taxon>Gunneridae</taxon>
        <taxon>Pentapetalae</taxon>
        <taxon>rosids</taxon>
        <taxon>fabids</taxon>
        <taxon>Fabales</taxon>
        <taxon>Fabaceae</taxon>
        <taxon>Papilionoideae</taxon>
        <taxon>50 kb inversion clade</taxon>
        <taxon>NPAAA clade</taxon>
        <taxon>Hologalegina</taxon>
        <taxon>IRL clade</taxon>
        <taxon>Trifolieae</taxon>
        <taxon>Trifolium</taxon>
    </lineage>
</organism>
<dbReference type="GO" id="GO:0003723">
    <property type="term" value="F:RNA binding"/>
    <property type="evidence" value="ECO:0007669"/>
    <property type="project" value="UniProtKB-KW"/>
</dbReference>
<keyword evidence="3" id="KW-1185">Reference proteome</keyword>
<feature type="non-terminal residue" evidence="2">
    <location>
        <position position="1"/>
    </location>
</feature>
<dbReference type="InterPro" id="IPR036612">
    <property type="entry name" value="KH_dom_type_1_sf"/>
</dbReference>
<evidence type="ECO:0000259" key="1">
    <source>
        <dbReference type="Pfam" id="PF21800"/>
    </source>
</evidence>
<dbReference type="PANTHER" id="PTHR12581">
    <property type="entry name" value="HIV-1 REV BINDING PROTEIN 2, 3"/>
    <property type="match status" value="1"/>
</dbReference>